<dbReference type="InterPro" id="IPR029058">
    <property type="entry name" value="AB_hydrolase_fold"/>
</dbReference>
<dbReference type="AlphaFoldDB" id="A0A5B6TSS2"/>
<dbReference type="InterPro" id="IPR022742">
    <property type="entry name" value="Hydrolase_4"/>
</dbReference>
<dbReference type="EMBL" id="VKKY01000001">
    <property type="protein sequence ID" value="KAA3439538.1"/>
    <property type="molecule type" value="Genomic_DNA"/>
</dbReference>
<dbReference type="Gene3D" id="3.40.50.1820">
    <property type="entry name" value="alpha/beta hydrolase"/>
    <property type="match status" value="1"/>
</dbReference>
<organism evidence="3 4">
    <name type="scientific">Rufibacter hautae</name>
    <dbReference type="NCBI Taxonomy" id="2595005"/>
    <lineage>
        <taxon>Bacteria</taxon>
        <taxon>Pseudomonadati</taxon>
        <taxon>Bacteroidota</taxon>
        <taxon>Cytophagia</taxon>
        <taxon>Cytophagales</taxon>
        <taxon>Hymenobacteraceae</taxon>
        <taxon>Rufibacter</taxon>
    </lineage>
</organism>
<sequence>MKPMLISILKIVALLYVAICGLLYFFQENLIFFPEKLGPDHRFRFNGPFEEISVKTPDNVLLHALLFKVENPKGVVFYLHGNAGSLDSWGDVSQVYNALGYDVFMLDYRGYGKSRGKIKSQKQFYQDVQAAYDVLKTRYPESAIVVLGYSIGTGAAAKIAAENSPRMLILQAPYYSLADMMRHFYPIIPTFILKYKFETYRFLPNCKMPVVLFHGEQDEIIYYGSSLKLRPLLKEGDTLVTLKGQGHNGMTTNPAYLAELQRILR</sequence>
<comment type="caution">
    <text evidence="3">The sequence shown here is derived from an EMBL/GenBank/DDBJ whole genome shotgun (WGS) entry which is preliminary data.</text>
</comment>
<dbReference type="OrthoDB" id="9777090at2"/>
<evidence type="ECO:0000313" key="3">
    <source>
        <dbReference type="EMBL" id="KAA3439538.1"/>
    </source>
</evidence>
<dbReference type="Proteomes" id="UP000324133">
    <property type="component" value="Unassembled WGS sequence"/>
</dbReference>
<reference evidence="3 4" key="1">
    <citation type="submission" date="2019-07" db="EMBL/GenBank/DDBJ databases">
        <title>Rufibacter sp. nov., isolated from lake sediment.</title>
        <authorList>
            <person name="Qu J.-H."/>
        </authorList>
    </citation>
    <scope>NUCLEOTIDE SEQUENCE [LARGE SCALE GENOMIC DNA]</scope>
    <source>
        <strain evidence="3 4">NBS58-1</strain>
    </source>
</reference>
<keyword evidence="1" id="KW-0812">Transmembrane</keyword>
<keyword evidence="1" id="KW-1133">Transmembrane helix</keyword>
<feature type="transmembrane region" description="Helical" evidence="1">
    <location>
        <begin position="7"/>
        <end position="26"/>
    </location>
</feature>
<dbReference type="SUPFAM" id="SSF53474">
    <property type="entry name" value="alpha/beta-Hydrolases"/>
    <property type="match status" value="1"/>
</dbReference>
<gene>
    <name evidence="3" type="ORF">FOA19_02295</name>
</gene>
<feature type="domain" description="Serine aminopeptidase S33" evidence="2">
    <location>
        <begin position="71"/>
        <end position="184"/>
    </location>
</feature>
<proteinExistence type="predicted"/>
<accession>A0A5B6TSS2</accession>
<dbReference type="PANTHER" id="PTHR12277">
    <property type="entry name" value="ALPHA/BETA HYDROLASE DOMAIN-CONTAINING PROTEIN"/>
    <property type="match status" value="1"/>
</dbReference>
<name>A0A5B6TSS2_9BACT</name>
<evidence type="ECO:0000313" key="4">
    <source>
        <dbReference type="Proteomes" id="UP000324133"/>
    </source>
</evidence>
<dbReference type="RefSeq" id="WP_149089181.1">
    <property type="nucleotide sequence ID" value="NZ_VKKY01000001.1"/>
</dbReference>
<dbReference type="Pfam" id="PF12146">
    <property type="entry name" value="Hydrolase_4"/>
    <property type="match status" value="1"/>
</dbReference>
<keyword evidence="4" id="KW-1185">Reference proteome</keyword>
<dbReference type="PANTHER" id="PTHR12277:SF81">
    <property type="entry name" value="PROTEIN ABHD13"/>
    <property type="match status" value="1"/>
</dbReference>
<keyword evidence="1" id="KW-0472">Membrane</keyword>
<evidence type="ECO:0000256" key="1">
    <source>
        <dbReference type="SAM" id="Phobius"/>
    </source>
</evidence>
<evidence type="ECO:0000259" key="2">
    <source>
        <dbReference type="Pfam" id="PF12146"/>
    </source>
</evidence>
<protein>
    <submittedName>
        <fullName evidence="3">Lysophospholipase</fullName>
    </submittedName>
</protein>